<dbReference type="GO" id="GO:0003690">
    <property type="term" value="F:double-stranded DNA binding"/>
    <property type="evidence" value="ECO:0007669"/>
    <property type="project" value="TreeGrafter"/>
</dbReference>
<dbReference type="EMBL" id="KI894035">
    <property type="protein sequence ID" value="OBR82530.1"/>
    <property type="molecule type" value="Genomic_DNA"/>
</dbReference>
<dbReference type="Pfam" id="PF13671">
    <property type="entry name" value="AAA_33"/>
    <property type="match status" value="1"/>
</dbReference>
<dbReference type="SUPFAM" id="SSF52540">
    <property type="entry name" value="P-loop containing nucleoside triphosphate hydrolases"/>
    <property type="match status" value="1"/>
</dbReference>
<gene>
    <name evidence="1" type="ORF">I303_07290</name>
</gene>
<dbReference type="GO" id="GO:0046404">
    <property type="term" value="F:ATP-dependent polydeoxyribonucleotide 5'-hydroxyl-kinase activity"/>
    <property type="evidence" value="ECO:0007669"/>
    <property type="project" value="TreeGrafter"/>
</dbReference>
<evidence type="ECO:0000313" key="1">
    <source>
        <dbReference type="EMBL" id="OBR82530.1"/>
    </source>
</evidence>
<name>A0A1A5ZXJ8_9TREE</name>
<protein>
    <submittedName>
        <fullName evidence="1">Uncharacterized protein</fullName>
    </submittedName>
</protein>
<dbReference type="InterPro" id="IPR027417">
    <property type="entry name" value="P-loop_NTPase"/>
</dbReference>
<dbReference type="AlphaFoldDB" id="A0A1A5ZXJ8"/>
<dbReference type="STRING" id="1296121.A0A1A5ZXJ8"/>
<proteinExistence type="predicted"/>
<accession>A0A1A5ZXJ8</accession>
<dbReference type="Gene3D" id="3.40.50.300">
    <property type="entry name" value="P-loop containing nucleotide triphosphate hydrolases"/>
    <property type="match status" value="1"/>
</dbReference>
<dbReference type="PANTHER" id="PTHR12083">
    <property type="entry name" value="BIFUNCTIONAL POLYNUCLEOTIDE PHOSPHATASE/KINASE"/>
    <property type="match status" value="1"/>
</dbReference>
<sequence length="210" mass="23538">MSPVEDLKTSAADRQIVLILVGLPGSGKSTFASALLALSQAPSNATETPRKWVRASQDDAPSRRRQECEYVVRKALEDGHNVVVDRVNFDPVQRSHFINIALSHQPPPGIFALTLRVSQETLEKRLEYRPDHPTIPDLETGLRVLGQMKSQYRPPIPTQAEGLDRIYELPENEQPLDGIWTQSMLMDVLNRIETDGEKEIGEPLVAHIMD</sequence>
<organism evidence="1">
    <name type="scientific">Kwoniella dejecticola CBS 10117</name>
    <dbReference type="NCBI Taxonomy" id="1296121"/>
    <lineage>
        <taxon>Eukaryota</taxon>
        <taxon>Fungi</taxon>
        <taxon>Dikarya</taxon>
        <taxon>Basidiomycota</taxon>
        <taxon>Agaricomycotina</taxon>
        <taxon>Tremellomycetes</taxon>
        <taxon>Tremellales</taxon>
        <taxon>Cryptococcaceae</taxon>
        <taxon>Kwoniella</taxon>
    </lineage>
</organism>
<reference evidence="1" key="1">
    <citation type="submission" date="2013-07" db="EMBL/GenBank/DDBJ databases">
        <title>The Genome Sequence of Cryptococcus dejecticola CBS10117.</title>
        <authorList>
            <consortium name="The Broad Institute Genome Sequencing Platform"/>
            <person name="Cuomo C."/>
            <person name="Litvintseva A."/>
            <person name="Chen Y."/>
            <person name="Heitman J."/>
            <person name="Sun S."/>
            <person name="Springer D."/>
            <person name="Dromer F."/>
            <person name="Young S.K."/>
            <person name="Zeng Q."/>
            <person name="Gargeya S."/>
            <person name="Fitzgerald M."/>
            <person name="Abouelleil A."/>
            <person name="Alvarado L."/>
            <person name="Berlin A.M."/>
            <person name="Chapman S.B."/>
            <person name="Dewar J."/>
            <person name="Goldberg J."/>
            <person name="Griggs A."/>
            <person name="Gujja S."/>
            <person name="Hansen M."/>
            <person name="Howarth C."/>
            <person name="Imamovic A."/>
            <person name="Larimer J."/>
            <person name="McCowan C."/>
            <person name="Murphy C."/>
            <person name="Pearson M."/>
            <person name="Priest M."/>
            <person name="Roberts A."/>
            <person name="Saif S."/>
            <person name="Shea T."/>
            <person name="Sykes S."/>
            <person name="Wortman J."/>
            <person name="Nusbaum C."/>
            <person name="Birren B."/>
        </authorList>
    </citation>
    <scope>NUCLEOTIDE SEQUENCE [LARGE SCALE GENOMIC DNA]</scope>
    <source>
        <strain evidence="1">CBS 10117</strain>
    </source>
</reference>
<dbReference type="VEuPathDB" id="FungiDB:I303_07290"/>
<dbReference type="OrthoDB" id="3512845at2759"/>
<dbReference type="GO" id="GO:0006281">
    <property type="term" value="P:DNA repair"/>
    <property type="evidence" value="ECO:0007669"/>
    <property type="project" value="TreeGrafter"/>
</dbReference>
<dbReference type="PANTHER" id="PTHR12083:SF9">
    <property type="entry name" value="BIFUNCTIONAL POLYNUCLEOTIDE PHOSPHATASE_KINASE"/>
    <property type="match status" value="1"/>
</dbReference>
<dbReference type="GO" id="GO:0046403">
    <property type="term" value="F:polynucleotide 3'-phosphatase activity"/>
    <property type="evidence" value="ECO:0007669"/>
    <property type="project" value="TreeGrafter"/>
</dbReference>